<sequence length="90" mass="10564">MAPTNILKLQQNSSSAFGQQVVLETPGHRDCFYRFARILFVSDIKIKHFKHHDAFFDFLINFSRGQLIKHDHRLGSRNFIFDAFEYAVMS</sequence>
<dbReference type="AlphaFoldDB" id="A0A9N8PG09"/>
<evidence type="ECO:0000313" key="2">
    <source>
        <dbReference type="Proteomes" id="UP000716446"/>
    </source>
</evidence>
<protein>
    <submittedName>
        <fullName evidence="1">Uncharacterized protein</fullName>
    </submittedName>
</protein>
<reference evidence="1" key="1">
    <citation type="submission" date="2020-06" db="EMBL/GenBank/DDBJ databases">
        <authorList>
            <person name="Onetto C."/>
        </authorList>
    </citation>
    <scope>NUCLEOTIDE SEQUENCE</scope>
</reference>
<keyword evidence="2" id="KW-1185">Reference proteome</keyword>
<proteinExistence type="predicted"/>
<dbReference type="Proteomes" id="UP000716446">
    <property type="component" value="Unassembled WGS sequence"/>
</dbReference>
<organism evidence="1 2">
    <name type="scientific">Aureobasidium vineae</name>
    <dbReference type="NCBI Taxonomy" id="2773715"/>
    <lineage>
        <taxon>Eukaryota</taxon>
        <taxon>Fungi</taxon>
        <taxon>Dikarya</taxon>
        <taxon>Ascomycota</taxon>
        <taxon>Pezizomycotina</taxon>
        <taxon>Dothideomycetes</taxon>
        <taxon>Dothideomycetidae</taxon>
        <taxon>Dothideales</taxon>
        <taxon>Saccotheciaceae</taxon>
        <taxon>Aureobasidium</taxon>
    </lineage>
</organism>
<evidence type="ECO:0000313" key="1">
    <source>
        <dbReference type="EMBL" id="CAD0094150.1"/>
    </source>
</evidence>
<comment type="caution">
    <text evidence="1">The sequence shown here is derived from an EMBL/GenBank/DDBJ whole genome shotgun (WGS) entry which is preliminary data.</text>
</comment>
<accession>A0A9N8PG09</accession>
<dbReference type="EMBL" id="CAIJEN010000014">
    <property type="protein sequence ID" value="CAD0094150.1"/>
    <property type="molecule type" value="Genomic_DNA"/>
</dbReference>
<name>A0A9N8PG09_9PEZI</name>
<gene>
    <name evidence="1" type="ORF">AWRI4619_LOCUS8248</name>
</gene>